<evidence type="ECO:0000313" key="2">
    <source>
        <dbReference type="Proteomes" id="UP001465426"/>
    </source>
</evidence>
<accession>A0ABV1F1D4</accession>
<proteinExistence type="predicted"/>
<dbReference type="PANTHER" id="PTHR30255:SF2">
    <property type="entry name" value="SINGLE-STRANDED-DNA-SPECIFIC EXONUCLEASE RECJ"/>
    <property type="match status" value="1"/>
</dbReference>
<organism evidence="1 2">
    <name type="scientific">Niallia hominis</name>
    <dbReference type="NCBI Taxonomy" id="3133173"/>
    <lineage>
        <taxon>Bacteria</taxon>
        <taxon>Bacillati</taxon>
        <taxon>Bacillota</taxon>
        <taxon>Bacilli</taxon>
        <taxon>Bacillales</taxon>
        <taxon>Bacillaceae</taxon>
        <taxon>Niallia</taxon>
    </lineage>
</organism>
<evidence type="ECO:0008006" key="3">
    <source>
        <dbReference type="Google" id="ProtNLM"/>
    </source>
</evidence>
<dbReference type="SUPFAM" id="SSF64182">
    <property type="entry name" value="DHH phosphoesterases"/>
    <property type="match status" value="1"/>
</dbReference>
<dbReference type="InterPro" id="IPR051673">
    <property type="entry name" value="SSDNA_exonuclease_RecJ"/>
</dbReference>
<dbReference type="Proteomes" id="UP001465426">
    <property type="component" value="Unassembled WGS sequence"/>
</dbReference>
<dbReference type="Gene3D" id="3.90.1640.30">
    <property type="match status" value="1"/>
</dbReference>
<reference evidence="1 2" key="1">
    <citation type="submission" date="2024-03" db="EMBL/GenBank/DDBJ databases">
        <title>Human intestinal bacterial collection.</title>
        <authorList>
            <person name="Pauvert C."/>
            <person name="Hitch T.C.A."/>
            <person name="Clavel T."/>
        </authorList>
    </citation>
    <scope>NUCLEOTIDE SEQUENCE [LARGE SCALE GENOMIC DNA]</scope>
    <source>
        <strain evidence="1 2">CLA-SR-H024</strain>
    </source>
</reference>
<keyword evidence="2" id="KW-1185">Reference proteome</keyword>
<dbReference type="EMBL" id="JBBMFN010000015">
    <property type="protein sequence ID" value="MEQ2465724.1"/>
    <property type="molecule type" value="Genomic_DNA"/>
</dbReference>
<evidence type="ECO:0000313" key="1">
    <source>
        <dbReference type="EMBL" id="MEQ2465724.1"/>
    </source>
</evidence>
<dbReference type="PANTHER" id="PTHR30255">
    <property type="entry name" value="SINGLE-STRANDED-DNA-SPECIFIC EXONUCLEASE RECJ"/>
    <property type="match status" value="1"/>
</dbReference>
<sequence length="97" mass="11092">MLRSKKRWIQEEIPNKEKASVLAEELKISPIVASLLLKRGYHTTQEAKAFLYDDNNEFHDPFLLLGMDIAVERIRKAIANKESILIFGDYDAGATRS</sequence>
<dbReference type="RefSeq" id="WP_251627463.1">
    <property type="nucleotide sequence ID" value="NZ_JBBMFN010000015.1"/>
</dbReference>
<dbReference type="InterPro" id="IPR038763">
    <property type="entry name" value="DHH_sf"/>
</dbReference>
<name>A0ABV1F1D4_9BACI</name>
<protein>
    <recommendedName>
        <fullName evidence="3">Single-stranded-DNA-specific exonuclease RecJ</fullName>
    </recommendedName>
</protein>
<comment type="caution">
    <text evidence="1">The sequence shown here is derived from an EMBL/GenBank/DDBJ whole genome shotgun (WGS) entry which is preliminary data.</text>
</comment>
<gene>
    <name evidence="1" type="ORF">WMO63_08590</name>
</gene>